<keyword evidence="8" id="KW-1185">Reference proteome</keyword>
<evidence type="ECO:0000256" key="6">
    <source>
        <dbReference type="SAM" id="Phobius"/>
    </source>
</evidence>
<evidence type="ECO:0000256" key="2">
    <source>
        <dbReference type="ARBA" id="ARBA00022475"/>
    </source>
</evidence>
<keyword evidence="3 6" id="KW-0812">Transmembrane</keyword>
<feature type="transmembrane region" description="Helical" evidence="6">
    <location>
        <begin position="122"/>
        <end position="145"/>
    </location>
</feature>
<dbReference type="AlphaFoldDB" id="A0A3T0N8V7"/>
<feature type="transmembrane region" description="Helical" evidence="6">
    <location>
        <begin position="45"/>
        <end position="65"/>
    </location>
</feature>
<feature type="transmembrane region" description="Helical" evidence="6">
    <location>
        <begin position="241"/>
        <end position="260"/>
    </location>
</feature>
<evidence type="ECO:0000256" key="1">
    <source>
        <dbReference type="ARBA" id="ARBA00004651"/>
    </source>
</evidence>
<dbReference type="Proteomes" id="UP000283063">
    <property type="component" value="Chromosome"/>
</dbReference>
<feature type="transmembrane region" description="Helical" evidence="6">
    <location>
        <begin position="272"/>
        <end position="292"/>
    </location>
</feature>
<accession>A0A3T0N8V7</accession>
<dbReference type="GO" id="GO:0022857">
    <property type="term" value="F:transmembrane transporter activity"/>
    <property type="evidence" value="ECO:0007669"/>
    <property type="project" value="InterPro"/>
</dbReference>
<evidence type="ECO:0000256" key="4">
    <source>
        <dbReference type="ARBA" id="ARBA00022989"/>
    </source>
</evidence>
<dbReference type="OrthoDB" id="5422926at2"/>
<sequence>MKGSSAFSVKSIVNNAGIGLALLLLILFFSVASEFFLSPNNITNILTQITINLILAVGMTFVILIGGIDLSVGSVMAFAAVIAGKAITLPGLGTTELILLAILAGLVAGLICGLVNGVISAYWALPSFIITLGMLNIARGAALQVSGAQTIYSFPFAFEEFGSKMVFGIPFVFLLALALVAIAWFVLNRTVFGRLIYAIGNNEEAVRLAGHPVFWYKVAAFTICGATAGIAAIVYMARLSIASPIAGIGFELNAIAAVIIGGTSLAGGRGSVIGTLLGAFIIGVLANGLILIGLSDFMRQMITGVVIIIAVILDHYRAKLSSS</sequence>
<keyword evidence="5 6" id="KW-0472">Membrane</keyword>
<feature type="transmembrane region" description="Helical" evidence="6">
    <location>
        <begin position="214"/>
        <end position="235"/>
    </location>
</feature>
<feature type="transmembrane region" description="Helical" evidence="6">
    <location>
        <begin position="97"/>
        <end position="115"/>
    </location>
</feature>
<comment type="subcellular location">
    <subcellularLocation>
        <location evidence="1">Cell membrane</location>
        <topology evidence="1">Multi-pass membrane protein</topology>
    </subcellularLocation>
</comment>
<dbReference type="GO" id="GO:0005886">
    <property type="term" value="C:plasma membrane"/>
    <property type="evidence" value="ECO:0007669"/>
    <property type="project" value="UniProtKB-SubCell"/>
</dbReference>
<reference evidence="7 8" key="1">
    <citation type="submission" date="2018-10" db="EMBL/GenBank/DDBJ databases">
        <title>Parasedimentitalea marina sp. nov., a psychrophilic bacterium isolated from deep seawater of the New Britain Trench.</title>
        <authorList>
            <person name="Cao J."/>
        </authorList>
    </citation>
    <scope>NUCLEOTIDE SEQUENCE [LARGE SCALE GENOMIC DNA]</scope>
    <source>
        <strain evidence="7 8">W43</strain>
    </source>
</reference>
<feature type="transmembrane region" description="Helical" evidence="6">
    <location>
        <begin position="72"/>
        <end position="91"/>
    </location>
</feature>
<organism evidence="7 8">
    <name type="scientific">Parasedimentitalea marina</name>
    <dbReference type="NCBI Taxonomy" id="2483033"/>
    <lineage>
        <taxon>Bacteria</taxon>
        <taxon>Pseudomonadati</taxon>
        <taxon>Pseudomonadota</taxon>
        <taxon>Alphaproteobacteria</taxon>
        <taxon>Rhodobacterales</taxon>
        <taxon>Paracoccaceae</taxon>
        <taxon>Parasedimentitalea</taxon>
    </lineage>
</organism>
<evidence type="ECO:0000313" key="7">
    <source>
        <dbReference type="EMBL" id="AZV80429.1"/>
    </source>
</evidence>
<evidence type="ECO:0000256" key="5">
    <source>
        <dbReference type="ARBA" id="ARBA00023136"/>
    </source>
</evidence>
<dbReference type="KEGG" id="sedi:EBB79_11775"/>
<feature type="transmembrane region" description="Helical" evidence="6">
    <location>
        <begin position="12"/>
        <end position="33"/>
    </location>
</feature>
<dbReference type="PANTHER" id="PTHR32196:SF72">
    <property type="entry name" value="RIBOSE IMPORT PERMEASE PROTEIN RBSC"/>
    <property type="match status" value="1"/>
</dbReference>
<feature type="transmembrane region" description="Helical" evidence="6">
    <location>
        <begin position="165"/>
        <end position="187"/>
    </location>
</feature>
<feature type="transmembrane region" description="Helical" evidence="6">
    <location>
        <begin position="298"/>
        <end position="316"/>
    </location>
</feature>
<dbReference type="CDD" id="cd06579">
    <property type="entry name" value="TM_PBP1_transp_AraH_like"/>
    <property type="match status" value="1"/>
</dbReference>
<keyword evidence="2" id="KW-1003">Cell membrane</keyword>
<evidence type="ECO:0000256" key="3">
    <source>
        <dbReference type="ARBA" id="ARBA00022692"/>
    </source>
</evidence>
<dbReference type="PANTHER" id="PTHR32196">
    <property type="entry name" value="ABC TRANSPORTER PERMEASE PROTEIN YPHD-RELATED-RELATED"/>
    <property type="match status" value="1"/>
</dbReference>
<proteinExistence type="predicted"/>
<dbReference type="Pfam" id="PF02653">
    <property type="entry name" value="BPD_transp_2"/>
    <property type="match status" value="1"/>
</dbReference>
<evidence type="ECO:0000313" key="8">
    <source>
        <dbReference type="Proteomes" id="UP000283063"/>
    </source>
</evidence>
<dbReference type="EMBL" id="CP033219">
    <property type="protein sequence ID" value="AZV80429.1"/>
    <property type="molecule type" value="Genomic_DNA"/>
</dbReference>
<gene>
    <name evidence="7" type="ORF">EBB79_11775</name>
</gene>
<protein>
    <submittedName>
        <fullName evidence="7">ABC transporter permease</fullName>
    </submittedName>
</protein>
<dbReference type="InterPro" id="IPR001851">
    <property type="entry name" value="ABC_transp_permease"/>
</dbReference>
<keyword evidence="4 6" id="KW-1133">Transmembrane helix</keyword>
<name>A0A3T0N8V7_9RHOB</name>